<keyword evidence="3 6" id="KW-0812">Transmembrane</keyword>
<keyword evidence="9" id="KW-1185">Reference proteome</keyword>
<dbReference type="EMBL" id="PYOZ01000005">
    <property type="protein sequence ID" value="PSX44958.1"/>
    <property type="molecule type" value="Genomic_DNA"/>
</dbReference>
<dbReference type="AlphaFoldDB" id="A0AAX0YVV3"/>
<dbReference type="InterPro" id="IPR050445">
    <property type="entry name" value="Bact_polysacc_biosynth/exp"/>
</dbReference>
<feature type="transmembrane region" description="Helical" evidence="6">
    <location>
        <begin position="330"/>
        <end position="350"/>
    </location>
</feature>
<comment type="subcellular location">
    <subcellularLocation>
        <location evidence="1">Cell membrane</location>
        <topology evidence="1">Multi-pass membrane protein</topology>
    </subcellularLocation>
</comment>
<dbReference type="GO" id="GO:0004713">
    <property type="term" value="F:protein tyrosine kinase activity"/>
    <property type="evidence" value="ECO:0007669"/>
    <property type="project" value="TreeGrafter"/>
</dbReference>
<accession>A0AAX0YVV3</accession>
<evidence type="ECO:0000313" key="9">
    <source>
        <dbReference type="Proteomes" id="UP000240728"/>
    </source>
</evidence>
<evidence type="ECO:0000256" key="5">
    <source>
        <dbReference type="ARBA" id="ARBA00023136"/>
    </source>
</evidence>
<dbReference type="Proteomes" id="UP000240728">
    <property type="component" value="Unassembled WGS sequence"/>
</dbReference>
<keyword evidence="2" id="KW-1003">Cell membrane</keyword>
<keyword evidence="5 6" id="KW-0472">Membrane</keyword>
<protein>
    <recommendedName>
        <fullName evidence="7">Polysaccharide chain length determinant N-terminal domain-containing protein</fullName>
    </recommendedName>
</protein>
<evidence type="ECO:0000259" key="7">
    <source>
        <dbReference type="Pfam" id="PF02706"/>
    </source>
</evidence>
<dbReference type="Pfam" id="PF02706">
    <property type="entry name" value="Wzz"/>
    <property type="match status" value="1"/>
</dbReference>
<organism evidence="8 9">
    <name type="scientific">Photobacterium kishitanii</name>
    <dbReference type="NCBI Taxonomy" id="318456"/>
    <lineage>
        <taxon>Bacteria</taxon>
        <taxon>Pseudomonadati</taxon>
        <taxon>Pseudomonadota</taxon>
        <taxon>Gammaproteobacteria</taxon>
        <taxon>Vibrionales</taxon>
        <taxon>Vibrionaceae</taxon>
        <taxon>Photobacterium</taxon>
    </lineage>
</organism>
<keyword evidence="4 6" id="KW-1133">Transmembrane helix</keyword>
<reference evidence="8 9" key="1">
    <citation type="submission" date="2018-01" db="EMBL/GenBank/DDBJ databases">
        <title>Whole genome sequencing of Histamine producing bacteria.</title>
        <authorList>
            <person name="Butler K."/>
        </authorList>
    </citation>
    <scope>NUCLEOTIDE SEQUENCE [LARGE SCALE GENOMIC DNA]</scope>
    <source>
        <strain evidence="8 9">A1-4</strain>
    </source>
</reference>
<dbReference type="Gene3D" id="3.30.1890.10">
    <property type="entry name" value="FepE-like"/>
    <property type="match status" value="1"/>
</dbReference>
<evidence type="ECO:0000256" key="4">
    <source>
        <dbReference type="ARBA" id="ARBA00022989"/>
    </source>
</evidence>
<sequence>MLCGYIADPKGGSVDKSGENVNNNELSLSDYIKTIYDGKLKVITITLFFGIIGTLYAFLSNEKWVTRVQILPASYNQNIDTFNFISLLKVGFENEDNLSKRLNKLQEPQYILSMFYNNFNGSINKENFFKDNNSFIKKNNNESELKTLINGISINKDKDDLVSITSTYKTKKGAYELLSRYSKYVDRRVNQIYYSELDSIINLRLKYLKKSIESNISLAKHIRNKDISAAEITEKIAESVNQIEPLKNFHTLNENSDIALGSKGLKEKIIQLKNENNMAVFNKNLVKLTNQYDFLSNAKNDKNDKVSQLITHEVSDSLIFNTNKVAPRKGIIIIMSLFLGFMLSLVVVIFQGKLTSEYTKSNL</sequence>
<dbReference type="PANTHER" id="PTHR32309">
    <property type="entry name" value="TYROSINE-PROTEIN KINASE"/>
    <property type="match status" value="1"/>
</dbReference>
<comment type="caution">
    <text evidence="8">The sequence shown here is derived from an EMBL/GenBank/DDBJ whole genome shotgun (WGS) entry which is preliminary data.</text>
</comment>
<dbReference type="InterPro" id="IPR003856">
    <property type="entry name" value="LPS_length_determ_N"/>
</dbReference>
<dbReference type="GO" id="GO:0005886">
    <property type="term" value="C:plasma membrane"/>
    <property type="evidence" value="ECO:0007669"/>
    <property type="project" value="UniProtKB-SubCell"/>
</dbReference>
<feature type="transmembrane region" description="Helical" evidence="6">
    <location>
        <begin position="40"/>
        <end position="59"/>
    </location>
</feature>
<name>A0AAX0YVV3_9GAMM</name>
<proteinExistence type="predicted"/>
<evidence type="ECO:0000256" key="6">
    <source>
        <dbReference type="SAM" id="Phobius"/>
    </source>
</evidence>
<dbReference type="PANTHER" id="PTHR32309:SF13">
    <property type="entry name" value="FERRIC ENTEROBACTIN TRANSPORT PROTEIN FEPE"/>
    <property type="match status" value="1"/>
</dbReference>
<dbReference type="SUPFAM" id="SSF160355">
    <property type="entry name" value="Bacterial polysaccharide co-polymerase-like"/>
    <property type="match status" value="1"/>
</dbReference>
<evidence type="ECO:0000256" key="3">
    <source>
        <dbReference type="ARBA" id="ARBA00022692"/>
    </source>
</evidence>
<gene>
    <name evidence="8" type="ORF">C0W53_10280</name>
</gene>
<evidence type="ECO:0000256" key="1">
    <source>
        <dbReference type="ARBA" id="ARBA00004651"/>
    </source>
</evidence>
<evidence type="ECO:0000256" key="2">
    <source>
        <dbReference type="ARBA" id="ARBA00022475"/>
    </source>
</evidence>
<feature type="domain" description="Polysaccharide chain length determinant N-terminal" evidence="7">
    <location>
        <begin position="24"/>
        <end position="88"/>
    </location>
</feature>
<evidence type="ECO:0000313" key="8">
    <source>
        <dbReference type="EMBL" id="PSX44958.1"/>
    </source>
</evidence>